<comment type="similarity">
    <text evidence="1 7">Belongs to the class I-like SAM-binding methyltransferase superfamily. RsmB/NOP family.</text>
</comment>
<dbReference type="Pfam" id="PF01189">
    <property type="entry name" value="Methyltr_RsmB-F"/>
    <property type="match status" value="1"/>
</dbReference>
<dbReference type="EMBL" id="DVFZ01000049">
    <property type="protein sequence ID" value="HIQ82440.1"/>
    <property type="molecule type" value="Genomic_DNA"/>
</dbReference>
<dbReference type="CDD" id="cd21147">
    <property type="entry name" value="RsmF_methylt_CTD1"/>
    <property type="match status" value="1"/>
</dbReference>
<dbReference type="GO" id="GO:0001510">
    <property type="term" value="P:RNA methylation"/>
    <property type="evidence" value="ECO:0007669"/>
    <property type="project" value="InterPro"/>
</dbReference>
<evidence type="ECO:0000256" key="6">
    <source>
        <dbReference type="ARBA" id="ARBA00022884"/>
    </source>
</evidence>
<dbReference type="InterPro" id="IPR018314">
    <property type="entry name" value="RsmB/NOL1/NOP2-like_CS"/>
</dbReference>
<evidence type="ECO:0000256" key="8">
    <source>
        <dbReference type="SAM" id="MobiDB-lite"/>
    </source>
</evidence>
<dbReference type="PROSITE" id="PS01153">
    <property type="entry name" value="NOL1_NOP2_SUN"/>
    <property type="match status" value="1"/>
</dbReference>
<dbReference type="SUPFAM" id="SSF53335">
    <property type="entry name" value="S-adenosyl-L-methionine-dependent methyltransferases"/>
    <property type="match status" value="1"/>
</dbReference>
<proteinExistence type="inferred from homology"/>
<dbReference type="CDD" id="cd02440">
    <property type="entry name" value="AdoMet_MTases"/>
    <property type="match status" value="1"/>
</dbReference>
<dbReference type="PROSITE" id="PS51686">
    <property type="entry name" value="SAM_MT_RSMB_NOP"/>
    <property type="match status" value="1"/>
</dbReference>
<accession>A0A9D0ZKY5</accession>
<dbReference type="Gene3D" id="3.30.70.1170">
    <property type="entry name" value="Sun protein, domain 3"/>
    <property type="match status" value="1"/>
</dbReference>
<sequence>MPNLSPEFIENMRALLGAEVEDFLRALEQPPALALRAHRGAEGAAPFVSEPVPWAENGFYRRDSTRPGASIEHWAGAFYLQEASAMLPATVLAARPGERVLDLCAAPGGKASQIAWALQGKGALVANEIEPARARVLAANLERLGVCNAVAVNESPARLAACWPGAFDAVLVDAPCSGEGMFRRDPESRAQWTSSAPQGCQKRQAEVLDAAAALVRPGGRLVYSTCTFNDLENEGSVAGFLQRHPDFAPWDFEVPTLGASTGGMLRLWPHRARGDGHFVARFRKAGAGETPQAERDARSQRARRDKASAGCKGNPDPRALLAALLQTAVSALPAGLESARLRLSGRRLFAVPILAPDTDGLRAVSPGLALLRAEKGRVEPEHALAMALKPEMARRTAALDESEALAFIAGEALPREGEAGWTLVTYKNLPLGWGKQAEATLKNHVPKGLRAHLRP</sequence>
<keyword evidence="2" id="KW-0963">Cytoplasm</keyword>
<gene>
    <name evidence="10" type="ORF">IAA52_05000</name>
</gene>
<comment type="caution">
    <text evidence="10">The sequence shown here is derived from an EMBL/GenBank/DDBJ whole genome shotgun (WGS) entry which is preliminary data.</text>
</comment>
<dbReference type="InterPro" id="IPR027391">
    <property type="entry name" value="Nol1_Nop2_Fmu_2"/>
</dbReference>
<dbReference type="Gene3D" id="3.40.50.150">
    <property type="entry name" value="Vaccinia Virus protein VP39"/>
    <property type="match status" value="1"/>
</dbReference>
<protein>
    <submittedName>
        <fullName evidence="10">RsmF rRNA methyltransferase first C-terminal domain-containing protein</fullName>
    </submittedName>
</protein>
<dbReference type="GO" id="GO:0003723">
    <property type="term" value="F:RNA binding"/>
    <property type="evidence" value="ECO:0007669"/>
    <property type="project" value="UniProtKB-UniRule"/>
</dbReference>
<dbReference type="Proteomes" id="UP000824260">
    <property type="component" value="Unassembled WGS sequence"/>
</dbReference>
<evidence type="ECO:0000313" key="10">
    <source>
        <dbReference type="EMBL" id="HIQ82440.1"/>
    </source>
</evidence>
<reference evidence="10" key="2">
    <citation type="journal article" date="2021" name="PeerJ">
        <title>Extensive microbial diversity within the chicken gut microbiome revealed by metagenomics and culture.</title>
        <authorList>
            <person name="Gilroy R."/>
            <person name="Ravi A."/>
            <person name="Getino M."/>
            <person name="Pursley I."/>
            <person name="Horton D.L."/>
            <person name="Alikhan N.F."/>
            <person name="Baker D."/>
            <person name="Gharbi K."/>
            <person name="Hall N."/>
            <person name="Watson M."/>
            <person name="Adriaenssens E.M."/>
            <person name="Foster-Nyarko E."/>
            <person name="Jarju S."/>
            <person name="Secka A."/>
            <person name="Antonio M."/>
            <person name="Oren A."/>
            <person name="Chaudhuri R.R."/>
            <person name="La Ragione R."/>
            <person name="Hildebrand F."/>
            <person name="Pallen M.J."/>
        </authorList>
    </citation>
    <scope>NUCLEOTIDE SEQUENCE</scope>
    <source>
        <strain evidence="10">ChiSjej6B24-2974</strain>
    </source>
</reference>
<evidence type="ECO:0000313" key="11">
    <source>
        <dbReference type="Proteomes" id="UP000824260"/>
    </source>
</evidence>
<dbReference type="InterPro" id="IPR001678">
    <property type="entry name" value="MeTrfase_RsmB-F_NOP2_dom"/>
</dbReference>
<evidence type="ECO:0000259" key="9">
    <source>
        <dbReference type="PROSITE" id="PS51686"/>
    </source>
</evidence>
<keyword evidence="3 7" id="KW-0489">Methyltransferase</keyword>
<dbReference type="Pfam" id="PF17125">
    <property type="entry name" value="Methyltr_RsmF_N"/>
    <property type="match status" value="1"/>
</dbReference>
<feature type="region of interest" description="Disordered" evidence="8">
    <location>
        <begin position="284"/>
        <end position="313"/>
    </location>
</feature>
<dbReference type="InterPro" id="IPR023267">
    <property type="entry name" value="RCMT"/>
</dbReference>
<name>A0A9D0ZKY5_9FIRM</name>
<evidence type="ECO:0000256" key="4">
    <source>
        <dbReference type="ARBA" id="ARBA00022679"/>
    </source>
</evidence>
<dbReference type="GO" id="GO:0008173">
    <property type="term" value="F:RNA methyltransferase activity"/>
    <property type="evidence" value="ECO:0007669"/>
    <property type="project" value="InterPro"/>
</dbReference>
<feature type="binding site" evidence="7">
    <location>
        <position position="128"/>
    </location>
    <ligand>
        <name>S-adenosyl-L-methionine</name>
        <dbReference type="ChEBI" id="CHEBI:59789"/>
    </ligand>
</feature>
<comment type="caution">
    <text evidence="7">Lacks conserved residue(s) required for the propagation of feature annotation.</text>
</comment>
<keyword evidence="4 7" id="KW-0808">Transferase</keyword>
<keyword evidence="6 7" id="KW-0694">RNA-binding</keyword>
<evidence type="ECO:0000256" key="3">
    <source>
        <dbReference type="ARBA" id="ARBA00022603"/>
    </source>
</evidence>
<feature type="binding site" evidence="7">
    <location>
        <begin position="104"/>
        <end position="110"/>
    </location>
    <ligand>
        <name>S-adenosyl-L-methionine</name>
        <dbReference type="ChEBI" id="CHEBI:59789"/>
    </ligand>
</feature>
<reference evidence="10" key="1">
    <citation type="submission" date="2020-10" db="EMBL/GenBank/DDBJ databases">
        <authorList>
            <person name="Gilroy R."/>
        </authorList>
    </citation>
    <scope>NUCLEOTIDE SEQUENCE</scope>
    <source>
        <strain evidence="10">ChiSjej6B24-2974</strain>
    </source>
</reference>
<dbReference type="PANTHER" id="PTHR22807:SF30">
    <property type="entry name" value="28S RRNA (CYTOSINE(4447)-C(5))-METHYLTRANSFERASE-RELATED"/>
    <property type="match status" value="1"/>
</dbReference>
<dbReference type="Pfam" id="PF13636">
    <property type="entry name" value="Methyltranf_PUA"/>
    <property type="match status" value="1"/>
</dbReference>
<dbReference type="InterPro" id="IPR031340">
    <property type="entry name" value="RsmF_methylt_CI"/>
</dbReference>
<evidence type="ECO:0000256" key="1">
    <source>
        <dbReference type="ARBA" id="ARBA00007494"/>
    </source>
</evidence>
<organism evidence="10 11">
    <name type="scientific">Candidatus Pullichristensenella stercorigallinarum</name>
    <dbReference type="NCBI Taxonomy" id="2840909"/>
    <lineage>
        <taxon>Bacteria</taxon>
        <taxon>Bacillati</taxon>
        <taxon>Bacillota</taxon>
        <taxon>Clostridia</taxon>
        <taxon>Candidatus Pullichristensenella</taxon>
    </lineage>
</organism>
<dbReference type="InterPro" id="IPR031341">
    <property type="entry name" value="Methyltr_RsmF_N"/>
</dbReference>
<feature type="domain" description="SAM-dependent MTase RsmB/NOP-type" evidence="9">
    <location>
        <begin position="1"/>
        <end position="285"/>
    </location>
</feature>
<feature type="active site" description="Nucleophile" evidence="7">
    <location>
        <position position="226"/>
    </location>
</feature>
<feature type="binding site" evidence="7">
    <location>
        <position position="173"/>
    </location>
    <ligand>
        <name>S-adenosyl-L-methionine</name>
        <dbReference type="ChEBI" id="CHEBI:59789"/>
    </ligand>
</feature>
<dbReference type="AlphaFoldDB" id="A0A9D0ZKY5"/>
<keyword evidence="5 7" id="KW-0949">S-adenosyl-L-methionine</keyword>
<dbReference type="PRINTS" id="PR02008">
    <property type="entry name" value="RCMTFAMILY"/>
</dbReference>
<dbReference type="InterPro" id="IPR049560">
    <property type="entry name" value="MeTrfase_RsmB-F_NOP2_cat"/>
</dbReference>
<dbReference type="PANTHER" id="PTHR22807">
    <property type="entry name" value="NOP2 YEAST -RELATED NOL1/NOP2/FMU SUN DOMAIN-CONTAINING"/>
    <property type="match status" value="1"/>
</dbReference>
<dbReference type="Gene3D" id="2.30.130.60">
    <property type="match status" value="1"/>
</dbReference>
<evidence type="ECO:0000256" key="2">
    <source>
        <dbReference type="ARBA" id="ARBA00022490"/>
    </source>
</evidence>
<evidence type="ECO:0000256" key="5">
    <source>
        <dbReference type="ARBA" id="ARBA00022691"/>
    </source>
</evidence>
<dbReference type="InterPro" id="IPR029063">
    <property type="entry name" value="SAM-dependent_MTases_sf"/>
</dbReference>
<dbReference type="Pfam" id="PF17126">
    <property type="entry name" value="RsmF_methylt_CI"/>
    <property type="match status" value="1"/>
</dbReference>
<evidence type="ECO:0000256" key="7">
    <source>
        <dbReference type="PROSITE-ProRule" id="PRU01023"/>
    </source>
</evidence>